<accession>A0ACB9MZI9</accession>
<keyword evidence="2" id="KW-1185">Reference proteome</keyword>
<protein>
    <submittedName>
        <fullName evidence="1">Uncharacterized protein</fullName>
    </submittedName>
</protein>
<evidence type="ECO:0000313" key="1">
    <source>
        <dbReference type="EMBL" id="KAI4327935.1"/>
    </source>
</evidence>
<dbReference type="Proteomes" id="UP000828941">
    <property type="component" value="Chromosome 8"/>
</dbReference>
<organism evidence="1 2">
    <name type="scientific">Bauhinia variegata</name>
    <name type="common">Purple orchid tree</name>
    <name type="synonym">Phanera variegata</name>
    <dbReference type="NCBI Taxonomy" id="167791"/>
    <lineage>
        <taxon>Eukaryota</taxon>
        <taxon>Viridiplantae</taxon>
        <taxon>Streptophyta</taxon>
        <taxon>Embryophyta</taxon>
        <taxon>Tracheophyta</taxon>
        <taxon>Spermatophyta</taxon>
        <taxon>Magnoliopsida</taxon>
        <taxon>eudicotyledons</taxon>
        <taxon>Gunneridae</taxon>
        <taxon>Pentapetalae</taxon>
        <taxon>rosids</taxon>
        <taxon>fabids</taxon>
        <taxon>Fabales</taxon>
        <taxon>Fabaceae</taxon>
        <taxon>Cercidoideae</taxon>
        <taxon>Cercideae</taxon>
        <taxon>Bauhiniinae</taxon>
        <taxon>Bauhinia</taxon>
    </lineage>
</organism>
<sequence>METRLVIHLHHYNSSKTYFGRLHDAFRRSLKRVKHFHSALASTTTSKIQTQLVPDSGEYIMNISIGSSPIEALAIADIGSDLIWAQCVPCKECYKQTLPLFNPSHSSSYQKIPRKSIFCNALQTATCKENTCEYSYSYGDNSYTNGDLATETLTFGINKPVSFPKVVFGCGHDNGGNFDKEGSGLLGLGGGKLSLISQLGDSINKKFSYCLVPTESNVSGKISSGSDAITSGSSAVTTPLVKQSVDTFYFLTLEAISVGIQRIAFKGSSKAITDAYEGNIIIDSGTTLTYLPPEFIDDLIPALEKKN</sequence>
<comment type="caution">
    <text evidence="1">The sequence shown here is derived from an EMBL/GenBank/DDBJ whole genome shotgun (WGS) entry which is preliminary data.</text>
</comment>
<gene>
    <name evidence="1" type="ORF">L6164_020341</name>
</gene>
<name>A0ACB9MZI9_BAUVA</name>
<proteinExistence type="predicted"/>
<evidence type="ECO:0000313" key="2">
    <source>
        <dbReference type="Proteomes" id="UP000828941"/>
    </source>
</evidence>
<dbReference type="EMBL" id="CM039433">
    <property type="protein sequence ID" value="KAI4327935.1"/>
    <property type="molecule type" value="Genomic_DNA"/>
</dbReference>
<reference evidence="1 2" key="1">
    <citation type="journal article" date="2022" name="DNA Res.">
        <title>Chromosomal-level genome assembly of the orchid tree Bauhinia variegata (Leguminosae; Cercidoideae) supports the allotetraploid origin hypothesis of Bauhinia.</title>
        <authorList>
            <person name="Zhong Y."/>
            <person name="Chen Y."/>
            <person name="Zheng D."/>
            <person name="Pang J."/>
            <person name="Liu Y."/>
            <person name="Luo S."/>
            <person name="Meng S."/>
            <person name="Qian L."/>
            <person name="Wei D."/>
            <person name="Dai S."/>
            <person name="Zhou R."/>
        </authorList>
    </citation>
    <scope>NUCLEOTIDE SEQUENCE [LARGE SCALE GENOMIC DNA]</scope>
    <source>
        <strain evidence="1">BV-YZ2020</strain>
    </source>
</reference>